<dbReference type="EMBL" id="BJXJ01000001">
    <property type="protein sequence ID" value="GEM73986.1"/>
    <property type="molecule type" value="Genomic_DNA"/>
</dbReference>
<dbReference type="RefSeq" id="WP_039979472.1">
    <property type="nucleotide sequence ID" value="NZ_BAOJ01000017.1"/>
</dbReference>
<keyword evidence="1" id="KW-0548">Nucleotidyltransferase</keyword>
<dbReference type="GO" id="GO:0003887">
    <property type="term" value="F:DNA-directed DNA polymerase activity"/>
    <property type="evidence" value="ECO:0007669"/>
    <property type="project" value="UniProtKB-KW"/>
</dbReference>
<sequence>MFINQKYYLQEMGISTWELIHPEKILGYQASQLDLPRSCKLLLVSPICPEGQTALMFERVLKSIKLCLDDALHLEPQQLSQLGTHDLDWIWFAGDEASDNDYEAINNSKVKRLHSPLLQDIDGNTEQRRALWLQICSYS</sequence>
<dbReference type="Proteomes" id="UP000321922">
    <property type="component" value="Unassembled WGS sequence"/>
</dbReference>
<keyword evidence="1" id="KW-0808">Transferase</keyword>
<keyword evidence="3" id="KW-1185">Reference proteome</keyword>
<protein>
    <recommendedName>
        <fullName evidence="1">DNA polymerase III subunit psi</fullName>
    </recommendedName>
</protein>
<evidence type="ECO:0000256" key="1">
    <source>
        <dbReference type="PIRNR" id="PIRNR029225"/>
    </source>
</evidence>
<evidence type="ECO:0000313" key="3">
    <source>
        <dbReference type="Proteomes" id="UP000321922"/>
    </source>
</evidence>
<dbReference type="OrthoDB" id="5609147at2"/>
<dbReference type="Gene3D" id="3.40.50.10220">
    <property type="entry name" value="DNA polymerase III, psi subunit"/>
    <property type="match status" value="1"/>
</dbReference>
<dbReference type="Pfam" id="PF03603">
    <property type="entry name" value="DNA_III_psi"/>
    <property type="match status" value="1"/>
</dbReference>
<dbReference type="AlphaFoldDB" id="A0A511Q9N4"/>
<gene>
    <name evidence="2" type="ORF">VSA01S_00980</name>
</gene>
<dbReference type="NCBIfam" id="NF004764">
    <property type="entry name" value="PRK06100.1"/>
    <property type="match status" value="1"/>
</dbReference>
<keyword evidence="1" id="KW-0239">DNA-directed DNA polymerase</keyword>
<dbReference type="GO" id="GO:0006260">
    <property type="term" value="P:DNA replication"/>
    <property type="evidence" value="ECO:0007669"/>
    <property type="project" value="UniProtKB-KW"/>
</dbReference>
<keyword evidence="1" id="KW-0235">DNA replication</keyword>
<dbReference type="SUPFAM" id="SSF102220">
    <property type="entry name" value="DNA polymerase III psi subunit"/>
    <property type="match status" value="1"/>
</dbReference>
<name>A0A511Q9N4_9VIBR</name>
<dbReference type="InterPro" id="IPR004615">
    <property type="entry name" value="DNA_pol_III_psi"/>
</dbReference>
<dbReference type="InterPro" id="IPR036654">
    <property type="entry name" value="DNA_pol_III_psi_sf"/>
</dbReference>
<organism evidence="2 3">
    <name type="scientific">Vibrio sagamiensis NBRC 104589</name>
    <dbReference type="NCBI Taxonomy" id="1219064"/>
    <lineage>
        <taxon>Bacteria</taxon>
        <taxon>Pseudomonadati</taxon>
        <taxon>Pseudomonadota</taxon>
        <taxon>Gammaproteobacteria</taxon>
        <taxon>Vibrionales</taxon>
        <taxon>Vibrionaceae</taxon>
        <taxon>Vibrio</taxon>
    </lineage>
</organism>
<proteinExistence type="predicted"/>
<evidence type="ECO:0000313" key="2">
    <source>
        <dbReference type="EMBL" id="GEM73986.1"/>
    </source>
</evidence>
<comment type="caution">
    <text evidence="2">The sequence shown here is derived from an EMBL/GenBank/DDBJ whole genome shotgun (WGS) entry which is preliminary data.</text>
</comment>
<accession>A0A511Q9N4</accession>
<dbReference type="PIRSF" id="PIRSF029225">
    <property type="entry name" value="DNA_pol_III_psi"/>
    <property type="match status" value="1"/>
</dbReference>
<dbReference type="GO" id="GO:0008408">
    <property type="term" value="F:3'-5' exonuclease activity"/>
    <property type="evidence" value="ECO:0007669"/>
    <property type="project" value="InterPro"/>
</dbReference>
<comment type="function">
    <text evidence="1">Part of the beta sliding clamp loading complex, which hydrolyzes ATP to load the beta clamp onto primed DNA to form the DNA replication pre-initiation complex. DNA polymerase III is a complex, multichain enzyme responsible for most of the replicative synthesis in bacteria. This DNA polymerase also exhibits 3' to 5' exonuclease activity.</text>
</comment>
<reference evidence="2 3" key="1">
    <citation type="submission" date="2019-07" db="EMBL/GenBank/DDBJ databases">
        <title>Whole genome shotgun sequence of Vibrio sagamiensis NBRC 104589.</title>
        <authorList>
            <person name="Hosoyama A."/>
            <person name="Uohara A."/>
            <person name="Ohji S."/>
            <person name="Ichikawa N."/>
        </authorList>
    </citation>
    <scope>NUCLEOTIDE SEQUENCE [LARGE SCALE GENOMIC DNA]</scope>
    <source>
        <strain evidence="2 3">NBRC 104589</strain>
    </source>
</reference>